<dbReference type="Pfam" id="PF00023">
    <property type="entry name" value="Ank"/>
    <property type="match status" value="1"/>
</dbReference>
<gene>
    <name evidence="3" type="ORF">TVAG_188010</name>
</gene>
<dbReference type="eggNOG" id="KOG4412">
    <property type="taxonomic scope" value="Eukaryota"/>
</dbReference>
<dbReference type="PANTHER" id="PTHR24182">
    <property type="entry name" value="ANKYRIN REPEAT AND SOCS BOX CONTAINING 4"/>
    <property type="match status" value="1"/>
</dbReference>
<dbReference type="EMBL" id="DS113251">
    <property type="protein sequence ID" value="EAY15750.1"/>
    <property type="molecule type" value="Genomic_DNA"/>
</dbReference>
<organism evidence="3 4">
    <name type="scientific">Trichomonas vaginalis (strain ATCC PRA-98 / G3)</name>
    <dbReference type="NCBI Taxonomy" id="412133"/>
    <lineage>
        <taxon>Eukaryota</taxon>
        <taxon>Metamonada</taxon>
        <taxon>Parabasalia</taxon>
        <taxon>Trichomonadida</taxon>
        <taxon>Trichomonadidae</taxon>
        <taxon>Trichomonas</taxon>
    </lineage>
</organism>
<name>A2DV23_TRIV3</name>
<dbReference type="PROSITE" id="PS50088">
    <property type="entry name" value="ANK_REPEAT"/>
    <property type="match status" value="3"/>
</dbReference>
<keyword evidence="4" id="KW-1185">Reference proteome</keyword>
<feature type="repeat" description="ANK" evidence="1">
    <location>
        <begin position="311"/>
        <end position="343"/>
    </location>
</feature>
<dbReference type="PRINTS" id="PR01415">
    <property type="entry name" value="ANKYRIN"/>
</dbReference>
<dbReference type="Proteomes" id="UP000001542">
    <property type="component" value="Unassembled WGS sequence"/>
</dbReference>
<feature type="repeat" description="ANK" evidence="1">
    <location>
        <begin position="344"/>
        <end position="376"/>
    </location>
</feature>
<evidence type="ECO:0000313" key="4">
    <source>
        <dbReference type="Proteomes" id="UP000001542"/>
    </source>
</evidence>
<evidence type="ECO:0000259" key="2">
    <source>
        <dbReference type="Pfam" id="PF11929"/>
    </source>
</evidence>
<dbReference type="STRING" id="5722.A2DV23"/>
<dbReference type="PROSITE" id="PS50297">
    <property type="entry name" value="ANK_REP_REGION"/>
    <property type="match status" value="3"/>
</dbReference>
<dbReference type="InterPro" id="IPR036770">
    <property type="entry name" value="Ankyrin_rpt-contain_sf"/>
</dbReference>
<dbReference type="PANTHER" id="PTHR24182:SF13">
    <property type="entry name" value="LD18443P"/>
    <property type="match status" value="1"/>
</dbReference>
<dbReference type="Pfam" id="PF11929">
    <property type="entry name" value="DUF3447"/>
    <property type="match status" value="1"/>
</dbReference>
<accession>A2DV23</accession>
<reference evidence="3" key="1">
    <citation type="submission" date="2006-10" db="EMBL/GenBank/DDBJ databases">
        <authorList>
            <person name="Amadeo P."/>
            <person name="Zhao Q."/>
            <person name="Wortman J."/>
            <person name="Fraser-Liggett C."/>
            <person name="Carlton J."/>
        </authorList>
    </citation>
    <scope>NUCLEOTIDE SEQUENCE</scope>
    <source>
        <strain evidence="3">G3</strain>
    </source>
</reference>
<reference evidence="3" key="2">
    <citation type="journal article" date="2007" name="Science">
        <title>Draft genome sequence of the sexually transmitted pathogen Trichomonas vaginalis.</title>
        <authorList>
            <person name="Carlton J.M."/>
            <person name="Hirt R.P."/>
            <person name="Silva J.C."/>
            <person name="Delcher A.L."/>
            <person name="Schatz M."/>
            <person name="Zhao Q."/>
            <person name="Wortman J.R."/>
            <person name="Bidwell S.L."/>
            <person name="Alsmark U.C.M."/>
            <person name="Besteiro S."/>
            <person name="Sicheritz-Ponten T."/>
            <person name="Noel C.J."/>
            <person name="Dacks J.B."/>
            <person name="Foster P.G."/>
            <person name="Simillion C."/>
            <person name="Van de Peer Y."/>
            <person name="Miranda-Saavedra D."/>
            <person name="Barton G.J."/>
            <person name="Westrop G.D."/>
            <person name="Mueller S."/>
            <person name="Dessi D."/>
            <person name="Fiori P.L."/>
            <person name="Ren Q."/>
            <person name="Paulsen I."/>
            <person name="Zhang H."/>
            <person name="Bastida-Corcuera F.D."/>
            <person name="Simoes-Barbosa A."/>
            <person name="Brown M.T."/>
            <person name="Hayes R.D."/>
            <person name="Mukherjee M."/>
            <person name="Okumura C.Y."/>
            <person name="Schneider R."/>
            <person name="Smith A.J."/>
            <person name="Vanacova S."/>
            <person name="Villalvazo M."/>
            <person name="Haas B.J."/>
            <person name="Pertea M."/>
            <person name="Feldblyum T.V."/>
            <person name="Utterback T.R."/>
            <person name="Shu C.L."/>
            <person name="Osoegawa K."/>
            <person name="de Jong P.J."/>
            <person name="Hrdy I."/>
            <person name="Horvathova L."/>
            <person name="Zubacova Z."/>
            <person name="Dolezal P."/>
            <person name="Malik S.B."/>
            <person name="Logsdon J.M. Jr."/>
            <person name="Henze K."/>
            <person name="Gupta A."/>
            <person name="Wang C.C."/>
            <person name="Dunne R.L."/>
            <person name="Upcroft J.A."/>
            <person name="Upcroft P."/>
            <person name="White O."/>
            <person name="Salzberg S.L."/>
            <person name="Tang P."/>
            <person name="Chiu C.-H."/>
            <person name="Lee Y.-S."/>
            <person name="Embley T.M."/>
            <person name="Coombs G.H."/>
            <person name="Mottram J.C."/>
            <person name="Tachezy J."/>
            <person name="Fraser-Liggett C.M."/>
            <person name="Johnson P.J."/>
        </authorList>
    </citation>
    <scope>NUCLEOTIDE SEQUENCE [LARGE SCALE GENOMIC DNA]</scope>
    <source>
        <strain evidence="3">G3</strain>
    </source>
</reference>
<protein>
    <recommendedName>
        <fullName evidence="2">DUF3447 domain-containing protein</fullName>
    </recommendedName>
</protein>
<evidence type="ECO:0000256" key="1">
    <source>
        <dbReference type="PROSITE-ProRule" id="PRU00023"/>
    </source>
</evidence>
<dbReference type="RefSeq" id="XP_001327973.1">
    <property type="nucleotide sequence ID" value="XM_001327938.1"/>
</dbReference>
<dbReference type="VEuPathDB" id="TrichDB:TVAG_188010"/>
<sequence length="441" mass="51933">MSDKNVYPNKFNKLRSIYKYYIDAYRTLYQLKTEKIEELKSIYKMIKTELIDSMKYPPKTIIKDISHIILYNNRYAKSYLFLTKLLSDEYHVSEVKDLTLITNFLFYKEYGIKLDKSANFEEFKSENLEIHEENTIYRAIMNNDKERLIIFTERDEFDKDQRLESSLYPFYYKGLSLLELCCYHGAVDCFKLLRTKFNTEITETCLEFSFLGRNKEIMSECLKYQKPNDECMFYAIISHNIDFVTFLMNEYNIKINLEYCGKYKNIESFLVYFDQTNDINQCCFYSVMFNIPSLLEYFLSHCANINEKYKAERTALHIATLYDCTETAEVLISNDANINEKDQYGVIALHYAARENSKEIAEVLISHGANINEKDKCGRTALHIATVRDSKETAEILISHGANINEKDVKGRTALFIAERKKVKNSLDFLHHMVQKNNVLT</sequence>
<dbReference type="InterPro" id="IPR002110">
    <property type="entry name" value="Ankyrin_rpt"/>
</dbReference>
<evidence type="ECO:0000313" key="3">
    <source>
        <dbReference type="EMBL" id="EAY15750.1"/>
    </source>
</evidence>
<dbReference type="Gene3D" id="1.25.40.20">
    <property type="entry name" value="Ankyrin repeat-containing domain"/>
    <property type="match status" value="1"/>
</dbReference>
<dbReference type="SUPFAM" id="SSF48403">
    <property type="entry name" value="Ankyrin repeat"/>
    <property type="match status" value="1"/>
</dbReference>
<feature type="repeat" description="ANK" evidence="1">
    <location>
        <begin position="377"/>
        <end position="409"/>
    </location>
</feature>
<keyword evidence="1" id="KW-0040">ANK repeat</keyword>
<dbReference type="KEGG" id="tva:4773757"/>
<dbReference type="Pfam" id="PF12796">
    <property type="entry name" value="Ank_2"/>
    <property type="match status" value="1"/>
</dbReference>
<dbReference type="SMR" id="A2DV23"/>
<dbReference type="InterPro" id="IPR020683">
    <property type="entry name" value="DUF3447"/>
</dbReference>
<dbReference type="VEuPathDB" id="TrichDB:TVAGG3_0940690"/>
<feature type="domain" description="DUF3447" evidence="2">
    <location>
        <begin position="197"/>
        <end position="272"/>
    </location>
</feature>
<dbReference type="InParanoid" id="A2DV23"/>
<dbReference type="AlphaFoldDB" id="A2DV23"/>
<proteinExistence type="predicted"/>
<dbReference type="SMART" id="SM00248">
    <property type="entry name" value="ANK"/>
    <property type="match status" value="7"/>
</dbReference>